<feature type="region of interest" description="Disordered" evidence="1">
    <location>
        <begin position="289"/>
        <end position="341"/>
    </location>
</feature>
<feature type="compositionally biased region" description="Polar residues" evidence="1">
    <location>
        <begin position="289"/>
        <end position="303"/>
    </location>
</feature>
<keyword evidence="3" id="KW-1185">Reference proteome</keyword>
<sequence>MAKPKIKKSPEFQLALSRLIEIARESIETGITTPKEVAALEEFVRPHPLLVEPRELVAVGDLDLTEVEDLFNLSSSDNALDWSHKRYDIVTDSAFDESVEMYTRAIQSSKSKSEAIIRSRLDRILIYVWDEVQRFHHPKGKTRDLKTEWEKTLRIDMTSNGKKKRVTGRADYLIRYDKMENLEVGIVGVEAKKPTELAAAEPQILGYMGMVHTQRKKMQKKDSTVYGVTSDSDTFMFYRISNDGEWTSHRLRARERAREGNTLTETFHYNRIINHLAWILRRAMVQSPPTSHEASRVQGSSGESTEDQPFTLPPSYDSDSEMSDASANFTDSDDDEDMVIP</sequence>
<feature type="compositionally biased region" description="Acidic residues" evidence="1">
    <location>
        <begin position="331"/>
        <end position="341"/>
    </location>
</feature>
<dbReference type="AlphaFoldDB" id="A0A1V6NNM8"/>
<gene>
    <name evidence="2" type="ORF">PENDEC_c048G00574</name>
</gene>
<dbReference type="OrthoDB" id="4363545at2759"/>
<evidence type="ECO:0000313" key="3">
    <source>
        <dbReference type="Proteomes" id="UP000191522"/>
    </source>
</evidence>
<name>A0A1V6NNM8_PENDC</name>
<organism evidence="2 3">
    <name type="scientific">Penicillium decumbens</name>
    <dbReference type="NCBI Taxonomy" id="69771"/>
    <lineage>
        <taxon>Eukaryota</taxon>
        <taxon>Fungi</taxon>
        <taxon>Dikarya</taxon>
        <taxon>Ascomycota</taxon>
        <taxon>Pezizomycotina</taxon>
        <taxon>Eurotiomycetes</taxon>
        <taxon>Eurotiomycetidae</taxon>
        <taxon>Eurotiales</taxon>
        <taxon>Aspergillaceae</taxon>
        <taxon>Penicillium</taxon>
    </lineage>
</organism>
<comment type="caution">
    <text evidence="2">The sequence shown here is derived from an EMBL/GenBank/DDBJ whole genome shotgun (WGS) entry which is preliminary data.</text>
</comment>
<accession>A0A1V6NNM8</accession>
<dbReference type="EMBL" id="MDYL01000048">
    <property type="protein sequence ID" value="OQD66325.1"/>
    <property type="molecule type" value="Genomic_DNA"/>
</dbReference>
<dbReference type="Proteomes" id="UP000191522">
    <property type="component" value="Unassembled WGS sequence"/>
</dbReference>
<reference evidence="3" key="1">
    <citation type="journal article" date="2017" name="Nat. Microbiol.">
        <title>Global analysis of biosynthetic gene clusters reveals vast potential of secondary metabolite production in Penicillium species.</title>
        <authorList>
            <person name="Nielsen J.C."/>
            <person name="Grijseels S."/>
            <person name="Prigent S."/>
            <person name="Ji B."/>
            <person name="Dainat J."/>
            <person name="Nielsen K.F."/>
            <person name="Frisvad J.C."/>
            <person name="Workman M."/>
            <person name="Nielsen J."/>
        </authorList>
    </citation>
    <scope>NUCLEOTIDE SEQUENCE [LARGE SCALE GENOMIC DNA]</scope>
    <source>
        <strain evidence="3">IBT 11843</strain>
    </source>
</reference>
<protein>
    <submittedName>
        <fullName evidence="2">Uncharacterized protein</fullName>
    </submittedName>
</protein>
<evidence type="ECO:0000313" key="2">
    <source>
        <dbReference type="EMBL" id="OQD66325.1"/>
    </source>
</evidence>
<evidence type="ECO:0000256" key="1">
    <source>
        <dbReference type="SAM" id="MobiDB-lite"/>
    </source>
</evidence>
<proteinExistence type="predicted"/>
<dbReference type="OMA" id="NNDSEWS"/>